<dbReference type="Proteomes" id="UP000254134">
    <property type="component" value="Unassembled WGS sequence"/>
</dbReference>
<evidence type="ECO:0000313" key="2">
    <source>
        <dbReference type="Proteomes" id="UP000254134"/>
    </source>
</evidence>
<comment type="caution">
    <text evidence="1">The sequence shown here is derived from an EMBL/GenBank/DDBJ whole genome shotgun (WGS) entry which is preliminary data.</text>
</comment>
<sequence>MKVSESFVVAEPREAVWEVVGVVERVARCLPGVEQVTMLEDGSSNLRITQSLGPMNATFDAKMRITGVEPGQSISFSATGRSVRGAAGNVRVTNVVRLEDDGAGATRVVLEADVALGGMLGVVGGKVVARQAAQAAKQFAEALEREVRGA</sequence>
<proteinExistence type="predicted"/>
<reference evidence="2" key="2">
    <citation type="journal article" date="2019" name="MicrobiologyOpen">
        <title>High-quality draft genome sequence of Gaiella occulta isolated from a 150 meter deep mineral water borehole and comparison with the genome sequences of other deep-branching lineages of the phylum Actinobacteria.</title>
        <authorList>
            <person name="Severino R."/>
            <person name="Froufe H.J.C."/>
            <person name="Barroso C."/>
            <person name="Albuquerque L."/>
            <person name="Lobo-da-Cunha A."/>
            <person name="da Costa M.S."/>
            <person name="Egas C."/>
        </authorList>
    </citation>
    <scope>NUCLEOTIDE SEQUENCE [LARGE SCALE GENOMIC DNA]</scope>
    <source>
        <strain evidence="2">F2-233</strain>
    </source>
</reference>
<dbReference type="RefSeq" id="WP_181813479.1">
    <property type="nucleotide sequence ID" value="NZ_QQZY01000003.1"/>
</dbReference>
<dbReference type="Pfam" id="PF06240">
    <property type="entry name" value="COXG"/>
    <property type="match status" value="1"/>
</dbReference>
<dbReference type="EMBL" id="QQZY01000003">
    <property type="protein sequence ID" value="RDI74746.1"/>
    <property type="molecule type" value="Genomic_DNA"/>
</dbReference>
<dbReference type="Gene3D" id="3.30.530.20">
    <property type="match status" value="1"/>
</dbReference>
<dbReference type="PANTHER" id="PTHR38588">
    <property type="entry name" value="BLL0334 PROTEIN"/>
    <property type="match status" value="1"/>
</dbReference>
<dbReference type="PANTHER" id="PTHR38588:SF1">
    <property type="entry name" value="BLL0334 PROTEIN"/>
    <property type="match status" value="1"/>
</dbReference>
<protein>
    <recommendedName>
        <fullName evidence="3">Carbon monoxide dehydrogenase subunit G</fullName>
    </recommendedName>
</protein>
<organism evidence="1 2">
    <name type="scientific">Gaiella occulta</name>
    <dbReference type="NCBI Taxonomy" id="1002870"/>
    <lineage>
        <taxon>Bacteria</taxon>
        <taxon>Bacillati</taxon>
        <taxon>Actinomycetota</taxon>
        <taxon>Thermoleophilia</taxon>
        <taxon>Gaiellales</taxon>
        <taxon>Gaiellaceae</taxon>
        <taxon>Gaiella</taxon>
    </lineage>
</organism>
<evidence type="ECO:0000313" key="1">
    <source>
        <dbReference type="EMBL" id="RDI74746.1"/>
    </source>
</evidence>
<evidence type="ECO:0008006" key="3">
    <source>
        <dbReference type="Google" id="ProtNLM"/>
    </source>
</evidence>
<accession>A0A7M2YXG8</accession>
<name>A0A7M2YXG8_9ACTN</name>
<dbReference type="InterPro" id="IPR023393">
    <property type="entry name" value="START-like_dom_sf"/>
</dbReference>
<dbReference type="AlphaFoldDB" id="A0A7M2YXG8"/>
<keyword evidence="2" id="KW-1185">Reference proteome</keyword>
<reference evidence="1 2" key="1">
    <citation type="submission" date="2018-07" db="EMBL/GenBank/DDBJ databases">
        <title>High-quality-draft genome sequence of Gaiella occulta.</title>
        <authorList>
            <person name="Severino R."/>
            <person name="Froufe H.J.C."/>
            <person name="Rainey F.A."/>
            <person name="Barroso C."/>
            <person name="Albuquerque L."/>
            <person name="Lobo-Da-Cunha A."/>
            <person name="Da Costa M.S."/>
            <person name="Egas C."/>
        </authorList>
    </citation>
    <scope>NUCLEOTIDE SEQUENCE [LARGE SCALE GENOMIC DNA]</scope>
    <source>
        <strain evidence="1 2">F2-233</strain>
    </source>
</reference>
<dbReference type="InterPro" id="IPR010419">
    <property type="entry name" value="CO_DH_gsu"/>
</dbReference>
<gene>
    <name evidence="1" type="ORF">Gocc_1635</name>
</gene>
<dbReference type="SUPFAM" id="SSF55961">
    <property type="entry name" value="Bet v1-like"/>
    <property type="match status" value="1"/>
</dbReference>